<dbReference type="HOGENOM" id="CLU_1363175_0_0_1"/>
<dbReference type="EMBL" id="AHAT01014119">
    <property type="status" value="NOT_ANNOTATED_CDS"/>
    <property type="molecule type" value="Genomic_DNA"/>
</dbReference>
<dbReference type="PROSITE" id="PS50158">
    <property type="entry name" value="ZF_CCHC"/>
    <property type="match status" value="1"/>
</dbReference>
<evidence type="ECO:0000313" key="4">
    <source>
        <dbReference type="Proteomes" id="UP000018468"/>
    </source>
</evidence>
<evidence type="ECO:0000313" key="3">
    <source>
        <dbReference type="Ensembl" id="ENSLOCP00000011825.1"/>
    </source>
</evidence>
<dbReference type="GO" id="GO:0008270">
    <property type="term" value="F:zinc ion binding"/>
    <property type="evidence" value="ECO:0007669"/>
    <property type="project" value="UniProtKB-KW"/>
</dbReference>
<evidence type="ECO:0000259" key="2">
    <source>
        <dbReference type="PROSITE" id="PS50158"/>
    </source>
</evidence>
<dbReference type="Ensembl" id="ENSLOCT00000011845.1">
    <property type="protein sequence ID" value="ENSLOCP00000011825.1"/>
    <property type="gene ID" value="ENSLOCG00000009685.1"/>
</dbReference>
<organism evidence="3 4">
    <name type="scientific">Lepisosteus oculatus</name>
    <name type="common">Spotted gar</name>
    <dbReference type="NCBI Taxonomy" id="7918"/>
    <lineage>
        <taxon>Eukaryota</taxon>
        <taxon>Metazoa</taxon>
        <taxon>Chordata</taxon>
        <taxon>Craniata</taxon>
        <taxon>Vertebrata</taxon>
        <taxon>Euteleostomi</taxon>
        <taxon>Actinopterygii</taxon>
        <taxon>Neopterygii</taxon>
        <taxon>Holostei</taxon>
        <taxon>Semionotiformes</taxon>
        <taxon>Lepisosteidae</taxon>
        <taxon>Lepisosteus</taxon>
    </lineage>
</organism>
<dbReference type="InterPro" id="IPR001878">
    <property type="entry name" value="Znf_CCHC"/>
</dbReference>
<dbReference type="STRING" id="7918.ENSLOCP00000011825"/>
<reference evidence="3" key="2">
    <citation type="submission" date="2025-08" db="UniProtKB">
        <authorList>
            <consortium name="Ensembl"/>
        </authorList>
    </citation>
    <scope>IDENTIFICATION</scope>
</reference>
<sequence length="201" mass="23244">TALYAMAVHQISTNLPGEKGTYEHTVAALDTYFTPWRNVVLERHKFRQRSQSQDESVDAFVNALRELAKSCDFEVLEADILRDHLVKKCAHKRLRDKLLQEERLTLEKSLIVAKIYEAAQAESEMLSDHSDKARENHVYFTRNTERVARSNFRNKSRAAGHSQATDMEEQGTADIRCYKCRLITPKCLRCKKTGHYARVCR</sequence>
<protein>
    <recommendedName>
        <fullName evidence="2">CCHC-type domain-containing protein</fullName>
    </recommendedName>
</protein>
<accession>W5MTW6</accession>
<dbReference type="OMA" id="RVETRNI"/>
<evidence type="ECO:0000256" key="1">
    <source>
        <dbReference type="PROSITE-ProRule" id="PRU00047"/>
    </source>
</evidence>
<dbReference type="PANTHER" id="PTHR33198:SF20">
    <property type="entry name" value="RETROTRANSPOSON GAG DOMAIN-CONTAINING PROTEIN"/>
    <property type="match status" value="1"/>
</dbReference>
<feature type="domain" description="CCHC-type" evidence="2">
    <location>
        <begin position="186"/>
        <end position="201"/>
    </location>
</feature>
<keyword evidence="1" id="KW-0863">Zinc-finger</keyword>
<name>W5MTW6_LEPOC</name>
<reference evidence="3" key="3">
    <citation type="submission" date="2025-09" db="UniProtKB">
        <authorList>
            <consortium name="Ensembl"/>
        </authorList>
    </citation>
    <scope>IDENTIFICATION</scope>
</reference>
<dbReference type="GO" id="GO:0003676">
    <property type="term" value="F:nucleic acid binding"/>
    <property type="evidence" value="ECO:0007669"/>
    <property type="project" value="InterPro"/>
</dbReference>
<dbReference type="AlphaFoldDB" id="W5MTW6"/>
<dbReference type="PANTHER" id="PTHR33198">
    <property type="entry name" value="ANK_REP_REGION DOMAIN-CONTAINING PROTEIN-RELATED"/>
    <property type="match status" value="1"/>
</dbReference>
<dbReference type="InParanoid" id="W5MTW6"/>
<keyword evidence="1" id="KW-0479">Metal-binding</keyword>
<keyword evidence="4" id="KW-1185">Reference proteome</keyword>
<keyword evidence="1" id="KW-0862">Zinc</keyword>
<reference evidence="4" key="1">
    <citation type="submission" date="2011-12" db="EMBL/GenBank/DDBJ databases">
        <title>The Draft Genome of Lepisosteus oculatus.</title>
        <authorList>
            <consortium name="The Broad Institute Genome Assembly &amp; Analysis Group"/>
            <consortium name="Computational R&amp;D Group"/>
            <consortium name="and Sequencing Platform"/>
            <person name="Di Palma F."/>
            <person name="Alfoldi J."/>
            <person name="Johnson J."/>
            <person name="Berlin A."/>
            <person name="Gnerre S."/>
            <person name="Jaffe D."/>
            <person name="MacCallum I."/>
            <person name="Young S."/>
            <person name="Walker B.J."/>
            <person name="Lander E.S."/>
            <person name="Lindblad-Toh K."/>
        </authorList>
    </citation>
    <scope>NUCLEOTIDE SEQUENCE [LARGE SCALE GENOMIC DNA]</scope>
</reference>
<proteinExistence type="predicted"/>
<dbReference type="eggNOG" id="ENOG502S69I">
    <property type="taxonomic scope" value="Eukaryota"/>
</dbReference>
<dbReference type="GeneTree" id="ENSGT01030000235011"/>
<dbReference type="Proteomes" id="UP000018468">
    <property type="component" value="Linkage group LG3"/>
</dbReference>